<dbReference type="PANTHER" id="PTHR48100:SF1">
    <property type="entry name" value="HISTIDINE PHOSPHATASE FAMILY PROTEIN-RELATED"/>
    <property type="match status" value="1"/>
</dbReference>
<name>A0A1F4XJ86_9BACT</name>
<gene>
    <name evidence="1" type="ORF">A2V81_05405</name>
</gene>
<dbReference type="InterPro" id="IPR029033">
    <property type="entry name" value="His_PPase_superfam"/>
</dbReference>
<dbReference type="STRING" id="1817814.A2V81_05405"/>
<proteinExistence type="predicted"/>
<dbReference type="GO" id="GO:0016791">
    <property type="term" value="F:phosphatase activity"/>
    <property type="evidence" value="ECO:0007669"/>
    <property type="project" value="TreeGrafter"/>
</dbReference>
<dbReference type="EMBL" id="MEWR01000023">
    <property type="protein sequence ID" value="OGC81670.1"/>
    <property type="molecule type" value="Genomic_DNA"/>
</dbReference>
<dbReference type="PANTHER" id="PTHR48100">
    <property type="entry name" value="BROAD-SPECIFICITY PHOSPHATASE YOR283W-RELATED"/>
    <property type="match status" value="1"/>
</dbReference>
<protein>
    <recommendedName>
        <fullName evidence="3">Phosphoglycerate mutase</fullName>
    </recommendedName>
</protein>
<evidence type="ECO:0008006" key="3">
    <source>
        <dbReference type="Google" id="ProtNLM"/>
    </source>
</evidence>
<evidence type="ECO:0000313" key="2">
    <source>
        <dbReference type="Proteomes" id="UP000177614"/>
    </source>
</evidence>
<organism evidence="1 2">
    <name type="scientific">Candidatus Abawacabacteria bacterium RBG_16_42_10</name>
    <dbReference type="NCBI Taxonomy" id="1817814"/>
    <lineage>
        <taxon>Bacteria</taxon>
        <taxon>Candidatus Abawacaibacteriota</taxon>
    </lineage>
</organism>
<dbReference type="CDD" id="cd07067">
    <property type="entry name" value="HP_PGM_like"/>
    <property type="match status" value="1"/>
</dbReference>
<dbReference type="Proteomes" id="UP000177614">
    <property type="component" value="Unassembled WGS sequence"/>
</dbReference>
<sequence length="239" mass="27350">MKVFVLRHAVTEEGEADVHQHGESVLSIEGINQAKQIAANFSNLYLDRIYTSPDQRAQQTAAIISSHLEQPIEVITHADLHEMRKPDSFNGKSHHDPEVKAQKEVLKRNIADARFRLPGGENVFDVNERIDRVLDELEICLFHRVLMITHSAVIRVMILSLYAKKENVPFEIMAGLYPIIRDDLDVDNGKGFEISLDTIHNPSLPTLEPGRLHWDFSFTDLPEKHLVSWRPPSHEKEEE</sequence>
<dbReference type="Pfam" id="PF00300">
    <property type="entry name" value="His_Phos_1"/>
    <property type="match status" value="1"/>
</dbReference>
<reference evidence="1 2" key="1">
    <citation type="journal article" date="2016" name="Nat. Commun.">
        <title>Thousands of microbial genomes shed light on interconnected biogeochemical processes in an aquifer system.</title>
        <authorList>
            <person name="Anantharaman K."/>
            <person name="Brown C.T."/>
            <person name="Hug L.A."/>
            <person name="Sharon I."/>
            <person name="Castelle C.J."/>
            <person name="Probst A.J."/>
            <person name="Thomas B.C."/>
            <person name="Singh A."/>
            <person name="Wilkins M.J."/>
            <person name="Karaoz U."/>
            <person name="Brodie E.L."/>
            <person name="Williams K.H."/>
            <person name="Hubbard S.S."/>
            <person name="Banfield J.F."/>
        </authorList>
    </citation>
    <scope>NUCLEOTIDE SEQUENCE [LARGE SCALE GENOMIC DNA]</scope>
</reference>
<dbReference type="GO" id="GO:0005737">
    <property type="term" value="C:cytoplasm"/>
    <property type="evidence" value="ECO:0007669"/>
    <property type="project" value="TreeGrafter"/>
</dbReference>
<dbReference type="InterPro" id="IPR050275">
    <property type="entry name" value="PGM_Phosphatase"/>
</dbReference>
<comment type="caution">
    <text evidence="1">The sequence shown here is derived from an EMBL/GenBank/DDBJ whole genome shotgun (WGS) entry which is preliminary data.</text>
</comment>
<dbReference type="AlphaFoldDB" id="A0A1F4XJ86"/>
<evidence type="ECO:0000313" key="1">
    <source>
        <dbReference type="EMBL" id="OGC81670.1"/>
    </source>
</evidence>
<dbReference type="Gene3D" id="3.40.50.1240">
    <property type="entry name" value="Phosphoglycerate mutase-like"/>
    <property type="match status" value="1"/>
</dbReference>
<dbReference type="SUPFAM" id="SSF53254">
    <property type="entry name" value="Phosphoglycerate mutase-like"/>
    <property type="match status" value="1"/>
</dbReference>
<dbReference type="SMART" id="SM00855">
    <property type="entry name" value="PGAM"/>
    <property type="match status" value="1"/>
</dbReference>
<accession>A0A1F4XJ86</accession>
<dbReference type="InterPro" id="IPR013078">
    <property type="entry name" value="His_Pase_superF_clade-1"/>
</dbReference>